<dbReference type="Pfam" id="PF00376">
    <property type="entry name" value="MerR"/>
    <property type="match status" value="1"/>
</dbReference>
<evidence type="ECO:0000256" key="6">
    <source>
        <dbReference type="ARBA" id="ARBA00023125"/>
    </source>
</evidence>
<dbReference type="EMBL" id="BMFJ01000002">
    <property type="protein sequence ID" value="GGE41029.1"/>
    <property type="molecule type" value="Genomic_DNA"/>
</dbReference>
<feature type="compositionally biased region" description="Acidic residues" evidence="8">
    <location>
        <begin position="201"/>
        <end position="210"/>
    </location>
</feature>
<evidence type="ECO:0000256" key="7">
    <source>
        <dbReference type="ARBA" id="ARBA00023163"/>
    </source>
</evidence>
<protein>
    <recommendedName>
        <fullName evidence="9">HTH merR-type domain-containing protein</fullName>
    </recommendedName>
</protein>
<dbReference type="PANTHER" id="PTHR30204:SF0">
    <property type="entry name" value="REDOX-SENSITIVE TRANSCRIPTIONAL ACTIVATOR SOXR"/>
    <property type="match status" value="1"/>
</dbReference>
<dbReference type="PRINTS" id="PR00040">
    <property type="entry name" value="HTHMERR"/>
</dbReference>
<keyword evidence="3" id="KW-0408">Iron</keyword>
<name>A0A917ACU2_9RHOB</name>
<dbReference type="GO" id="GO:0003700">
    <property type="term" value="F:DNA-binding transcription factor activity"/>
    <property type="evidence" value="ECO:0007669"/>
    <property type="project" value="InterPro"/>
</dbReference>
<evidence type="ECO:0000313" key="10">
    <source>
        <dbReference type="EMBL" id="GGE41029.1"/>
    </source>
</evidence>
<dbReference type="CDD" id="cd01110">
    <property type="entry name" value="HTH_SoxR"/>
    <property type="match status" value="1"/>
</dbReference>
<evidence type="ECO:0000256" key="1">
    <source>
        <dbReference type="ARBA" id="ARBA00022714"/>
    </source>
</evidence>
<keyword evidence="5" id="KW-0805">Transcription regulation</keyword>
<dbReference type="Pfam" id="PF09278">
    <property type="entry name" value="MerR-DNA-bind"/>
    <property type="match status" value="1"/>
</dbReference>
<dbReference type="SUPFAM" id="SSF46955">
    <property type="entry name" value="Putative DNA-binding domain"/>
    <property type="match status" value="1"/>
</dbReference>
<keyword evidence="1" id="KW-0001">2Fe-2S</keyword>
<feature type="domain" description="HTH merR-type" evidence="9">
    <location>
        <begin position="52"/>
        <end position="120"/>
    </location>
</feature>
<comment type="caution">
    <text evidence="10">The sequence shown here is derived from an EMBL/GenBank/DDBJ whole genome shotgun (WGS) entry which is preliminary data.</text>
</comment>
<keyword evidence="7" id="KW-0804">Transcription</keyword>
<dbReference type="InterPro" id="IPR010211">
    <property type="entry name" value="Redox-sen_tscrpt-act_SoxR"/>
</dbReference>
<dbReference type="InterPro" id="IPR000551">
    <property type="entry name" value="MerR-type_HTH_dom"/>
</dbReference>
<organism evidence="10 11">
    <name type="scientific">Primorskyibacter flagellatus</name>
    <dbReference type="NCBI Taxonomy" id="1387277"/>
    <lineage>
        <taxon>Bacteria</taxon>
        <taxon>Pseudomonadati</taxon>
        <taxon>Pseudomonadota</taxon>
        <taxon>Alphaproteobacteria</taxon>
        <taxon>Rhodobacterales</taxon>
        <taxon>Roseobacteraceae</taxon>
        <taxon>Primorskyibacter</taxon>
    </lineage>
</organism>
<keyword evidence="11" id="KW-1185">Reference proteome</keyword>
<keyword evidence="2" id="KW-0479">Metal-binding</keyword>
<evidence type="ECO:0000256" key="2">
    <source>
        <dbReference type="ARBA" id="ARBA00022723"/>
    </source>
</evidence>
<reference evidence="11" key="1">
    <citation type="journal article" date="2019" name="Int. J. Syst. Evol. Microbiol.">
        <title>The Global Catalogue of Microorganisms (GCM) 10K type strain sequencing project: providing services to taxonomists for standard genome sequencing and annotation.</title>
        <authorList>
            <consortium name="The Broad Institute Genomics Platform"/>
            <consortium name="The Broad Institute Genome Sequencing Center for Infectious Disease"/>
            <person name="Wu L."/>
            <person name="Ma J."/>
        </authorList>
    </citation>
    <scope>NUCLEOTIDE SEQUENCE [LARGE SCALE GENOMIC DNA]</scope>
    <source>
        <strain evidence="11">CGMCC 1.12664</strain>
    </source>
</reference>
<dbReference type="Proteomes" id="UP000612855">
    <property type="component" value="Unassembled WGS sequence"/>
</dbReference>
<proteinExistence type="predicted"/>
<dbReference type="PANTHER" id="PTHR30204">
    <property type="entry name" value="REDOX-CYCLING DRUG-SENSING TRANSCRIPTIONAL ACTIVATOR SOXR"/>
    <property type="match status" value="1"/>
</dbReference>
<evidence type="ECO:0000256" key="5">
    <source>
        <dbReference type="ARBA" id="ARBA00023015"/>
    </source>
</evidence>
<dbReference type="GO" id="GO:0003677">
    <property type="term" value="F:DNA binding"/>
    <property type="evidence" value="ECO:0007669"/>
    <property type="project" value="UniProtKB-KW"/>
</dbReference>
<dbReference type="PROSITE" id="PS50937">
    <property type="entry name" value="HTH_MERR_2"/>
    <property type="match status" value="1"/>
</dbReference>
<feature type="region of interest" description="Disordered" evidence="8">
    <location>
        <begin position="181"/>
        <end position="210"/>
    </location>
</feature>
<evidence type="ECO:0000256" key="8">
    <source>
        <dbReference type="SAM" id="MobiDB-lite"/>
    </source>
</evidence>
<evidence type="ECO:0000256" key="3">
    <source>
        <dbReference type="ARBA" id="ARBA00023004"/>
    </source>
</evidence>
<dbReference type="Gene3D" id="1.10.1660.10">
    <property type="match status" value="1"/>
</dbReference>
<dbReference type="AlphaFoldDB" id="A0A917ACU2"/>
<keyword evidence="6" id="KW-0238">DNA-binding</keyword>
<dbReference type="GO" id="GO:0051537">
    <property type="term" value="F:2 iron, 2 sulfur cluster binding"/>
    <property type="evidence" value="ECO:0007669"/>
    <property type="project" value="UniProtKB-KW"/>
</dbReference>
<evidence type="ECO:0000259" key="9">
    <source>
        <dbReference type="PROSITE" id="PS50937"/>
    </source>
</evidence>
<dbReference type="InterPro" id="IPR015358">
    <property type="entry name" value="Tscrpt_reg_MerR_DNA-bd"/>
</dbReference>
<sequence length="210" mass="23238">MHSQRAVAFGSDTVTFACSSLIMICPFLAIRCQANLSTKVEIKPKETMKSKGITIGTLSKRTGLAPSAIRYYEDQALVAPGRGPGGQRQFEKADIRRLSFIMIAQKLGFSIREIRDQLASLPGHRTPTAKDWRTLSERYRGELDRRIATLERLRDDLDGCIGCGCLSLDKCRLYNPDDSAARHGPGPRYLMGDRPDSGSDTGDESVEIDE</sequence>
<evidence type="ECO:0000313" key="11">
    <source>
        <dbReference type="Proteomes" id="UP000612855"/>
    </source>
</evidence>
<dbReference type="SMART" id="SM00422">
    <property type="entry name" value="HTH_MERR"/>
    <property type="match status" value="1"/>
</dbReference>
<gene>
    <name evidence="10" type="ORF">GCM10011360_30680</name>
</gene>
<dbReference type="InterPro" id="IPR047057">
    <property type="entry name" value="MerR_fam"/>
</dbReference>
<dbReference type="GO" id="GO:0006979">
    <property type="term" value="P:response to oxidative stress"/>
    <property type="evidence" value="ECO:0007669"/>
    <property type="project" value="InterPro"/>
</dbReference>
<accession>A0A917ACU2</accession>
<dbReference type="GO" id="GO:0046872">
    <property type="term" value="F:metal ion binding"/>
    <property type="evidence" value="ECO:0007669"/>
    <property type="project" value="UniProtKB-KW"/>
</dbReference>
<keyword evidence="4" id="KW-0411">Iron-sulfur</keyword>
<evidence type="ECO:0000256" key="4">
    <source>
        <dbReference type="ARBA" id="ARBA00023014"/>
    </source>
</evidence>
<dbReference type="NCBIfam" id="TIGR01950">
    <property type="entry name" value="SoxR"/>
    <property type="match status" value="1"/>
</dbReference>
<dbReference type="InterPro" id="IPR009061">
    <property type="entry name" value="DNA-bd_dom_put_sf"/>
</dbReference>